<dbReference type="Pfam" id="PF08885">
    <property type="entry name" value="GSCFA"/>
    <property type="match status" value="1"/>
</dbReference>
<dbReference type="InterPro" id="IPR014982">
    <property type="entry name" value="GSCFA"/>
</dbReference>
<dbReference type="AlphaFoldDB" id="A0A644ZUI2"/>
<evidence type="ECO:0000259" key="1">
    <source>
        <dbReference type="Pfam" id="PF08885"/>
    </source>
</evidence>
<dbReference type="EMBL" id="VSSQ01010454">
    <property type="protein sequence ID" value="MPM44386.1"/>
    <property type="molecule type" value="Genomic_DNA"/>
</dbReference>
<gene>
    <name evidence="2" type="ORF">SDC9_91064</name>
</gene>
<proteinExistence type="predicted"/>
<accession>A0A644ZUI2</accession>
<organism evidence="2">
    <name type="scientific">bioreactor metagenome</name>
    <dbReference type="NCBI Taxonomy" id="1076179"/>
    <lineage>
        <taxon>unclassified sequences</taxon>
        <taxon>metagenomes</taxon>
        <taxon>ecological metagenomes</taxon>
    </lineage>
</organism>
<comment type="caution">
    <text evidence="2">The sequence shown here is derived from an EMBL/GenBank/DDBJ whole genome shotgun (WGS) entry which is preliminary data.</text>
</comment>
<sequence length="329" mass="38359">MDFRTPVIIPESTFRIDHSTGIMLFGSCFSENMGSKLLEYKFQANVNPFGIVYNPFSVAAVVNRLLSNRNFSGTDLIFHNGVYQSFMHHGRFSHPDKNKCMENISRMFAEAAAFIPRTDVFFITFGTAYVYKLKSTGEVVANCHKFPPDTFIRERLTVEAIVKEWSGVINTISALNPAARFIFTVSPIRHWKDGAHENQISKSILHLAIDELQEMFTSALTYFPAYEILLDELRDYRFFAEDMMHPSGVATDYIWERFCKTFFRRETQDAISEWNQISRSLNHVPLNESTENYRQFLKQTLQKLILFRQNHPRIDCRRETEELTKKIKQ</sequence>
<protein>
    <recommendedName>
        <fullName evidence="1">GSCFA domain-containing protein</fullName>
    </recommendedName>
</protein>
<feature type="domain" description="GSCFA" evidence="1">
    <location>
        <begin position="22"/>
        <end position="258"/>
    </location>
</feature>
<reference evidence="2" key="1">
    <citation type="submission" date="2019-08" db="EMBL/GenBank/DDBJ databases">
        <authorList>
            <person name="Kucharzyk K."/>
            <person name="Murdoch R.W."/>
            <person name="Higgins S."/>
            <person name="Loffler F."/>
        </authorList>
    </citation>
    <scope>NUCLEOTIDE SEQUENCE</scope>
</reference>
<name>A0A644ZUI2_9ZZZZ</name>
<evidence type="ECO:0000313" key="2">
    <source>
        <dbReference type="EMBL" id="MPM44386.1"/>
    </source>
</evidence>
<dbReference type="PROSITE" id="PS51257">
    <property type="entry name" value="PROKAR_LIPOPROTEIN"/>
    <property type="match status" value="1"/>
</dbReference>